<proteinExistence type="predicted"/>
<feature type="transmembrane region" description="Helical" evidence="1">
    <location>
        <begin position="32"/>
        <end position="50"/>
    </location>
</feature>
<evidence type="ECO:0000256" key="1">
    <source>
        <dbReference type="SAM" id="Phobius"/>
    </source>
</evidence>
<name>A0A1I4LMF6_9BACI</name>
<dbReference type="STRING" id="334253.SAMN04487943_105103"/>
<keyword evidence="1" id="KW-0812">Transmembrane</keyword>
<keyword evidence="1" id="KW-1133">Transmembrane helix</keyword>
<accession>A0A1I4LMF6</accession>
<organism evidence="2 3">
    <name type="scientific">Gracilibacillus orientalis</name>
    <dbReference type="NCBI Taxonomy" id="334253"/>
    <lineage>
        <taxon>Bacteria</taxon>
        <taxon>Bacillati</taxon>
        <taxon>Bacillota</taxon>
        <taxon>Bacilli</taxon>
        <taxon>Bacillales</taxon>
        <taxon>Bacillaceae</taxon>
        <taxon>Gracilibacillus</taxon>
    </lineage>
</organism>
<gene>
    <name evidence="2" type="ORF">SAMN04487943_105103</name>
</gene>
<dbReference type="AlphaFoldDB" id="A0A1I4LMF6"/>
<reference evidence="3" key="1">
    <citation type="submission" date="2016-10" db="EMBL/GenBank/DDBJ databases">
        <authorList>
            <person name="Varghese N."/>
            <person name="Submissions S."/>
        </authorList>
    </citation>
    <scope>NUCLEOTIDE SEQUENCE [LARGE SCALE GENOMIC DNA]</scope>
    <source>
        <strain evidence="3">CGMCC 1.4250</strain>
    </source>
</reference>
<keyword evidence="3" id="KW-1185">Reference proteome</keyword>
<keyword evidence="1" id="KW-0472">Membrane</keyword>
<feature type="transmembrane region" description="Helical" evidence="1">
    <location>
        <begin position="6"/>
        <end position="23"/>
    </location>
</feature>
<dbReference type="EMBL" id="FOTR01000005">
    <property type="protein sequence ID" value="SFL92194.1"/>
    <property type="molecule type" value="Genomic_DNA"/>
</dbReference>
<evidence type="ECO:0000313" key="3">
    <source>
        <dbReference type="Proteomes" id="UP000198565"/>
    </source>
</evidence>
<dbReference type="Proteomes" id="UP000198565">
    <property type="component" value="Unassembled WGS sequence"/>
</dbReference>
<protein>
    <submittedName>
        <fullName evidence="2">Uncharacterized protein</fullName>
    </submittedName>
</protein>
<sequence>MPNIIIFWVISALLSYMEIKRLNKRKGMKDKIIFIIMMCLFITLISLHYLDIKLPYIIDMIEFVTKPISEPLGKWLKNFQQPS</sequence>
<evidence type="ECO:0000313" key="2">
    <source>
        <dbReference type="EMBL" id="SFL92194.1"/>
    </source>
</evidence>